<accession>A0A1G9CHI3</accession>
<feature type="domain" description="Schlafen AlbA-2" evidence="1">
    <location>
        <begin position="32"/>
        <end position="153"/>
    </location>
</feature>
<evidence type="ECO:0000313" key="3">
    <source>
        <dbReference type="Proteomes" id="UP000198662"/>
    </source>
</evidence>
<dbReference type="EMBL" id="FNGF01000001">
    <property type="protein sequence ID" value="SDK51119.1"/>
    <property type="molecule type" value="Genomic_DNA"/>
</dbReference>
<keyword evidence="2" id="KW-0238">DNA-binding</keyword>
<organism evidence="2 3">
    <name type="scientific">Glycomyces sambucus</name>
    <dbReference type="NCBI Taxonomy" id="380244"/>
    <lineage>
        <taxon>Bacteria</taxon>
        <taxon>Bacillati</taxon>
        <taxon>Actinomycetota</taxon>
        <taxon>Actinomycetes</taxon>
        <taxon>Glycomycetales</taxon>
        <taxon>Glycomycetaceae</taxon>
        <taxon>Glycomyces</taxon>
    </lineage>
</organism>
<dbReference type="GO" id="GO:0003677">
    <property type="term" value="F:DNA binding"/>
    <property type="evidence" value="ECO:0007669"/>
    <property type="project" value="UniProtKB-KW"/>
</dbReference>
<name>A0A1G9CHI3_9ACTN</name>
<dbReference type="Gene3D" id="3.30.950.30">
    <property type="entry name" value="Schlafen, AAA domain"/>
    <property type="match status" value="1"/>
</dbReference>
<dbReference type="OrthoDB" id="3188432at2"/>
<sequence length="415" mass="45189">MLFTPLHRYLGRQPGPLTDEMINDAVEAGVEEADDLDWKKNLIDAKDLVNSDFPKDVAAMANRGGGVLVYGVKERQGVAFDRCDAGLADENYQRTLTRVAVSRISPPVFGLRVFPLGSGDRRAVVVVIPAGLDGPHLVFRGEMFGAPVRNGPDTEWMKEREIEAAYRARFDSRQHADTALDNLYQELAYGKTTESHAWVIAVAAPRTPATAPSAPTQDEAQAMFRAARDHGRFFAGNGVVHAFDSMDLLNPRVGLRRWTAANIAHLPQDRWKRAWGNLHHDGAVTLAAVLGGAPNGPDTYLPDTRIESNRVEATIADFMSLLLAVSQARGTSEYAVKIGIEWRTGEPLIIQTTGDFGFVFDGGSIPLARYTPVTATVTADAEPIDFHWQIHGLATDCINQGGINNVRLISPPASG</sequence>
<dbReference type="Pfam" id="PF04326">
    <property type="entry name" value="SLFN_AlbA_2"/>
    <property type="match status" value="1"/>
</dbReference>
<proteinExistence type="predicted"/>
<dbReference type="Proteomes" id="UP000198662">
    <property type="component" value="Unassembled WGS sequence"/>
</dbReference>
<evidence type="ECO:0000313" key="2">
    <source>
        <dbReference type="EMBL" id="SDK51119.1"/>
    </source>
</evidence>
<dbReference type="RefSeq" id="WP_091041699.1">
    <property type="nucleotide sequence ID" value="NZ_FNGF01000001.1"/>
</dbReference>
<dbReference type="InterPro" id="IPR007421">
    <property type="entry name" value="Schlafen_AlbA_2_dom"/>
</dbReference>
<gene>
    <name evidence="2" type="ORF">SAMN05216298_0340</name>
</gene>
<keyword evidence="3" id="KW-1185">Reference proteome</keyword>
<dbReference type="InterPro" id="IPR038461">
    <property type="entry name" value="Schlafen_AlbA_2_dom_sf"/>
</dbReference>
<dbReference type="AlphaFoldDB" id="A0A1G9CHI3"/>
<evidence type="ECO:0000259" key="1">
    <source>
        <dbReference type="Pfam" id="PF04326"/>
    </source>
</evidence>
<protein>
    <submittedName>
        <fullName evidence="2">Putative DNA-binding domain-containing protein</fullName>
    </submittedName>
</protein>
<dbReference type="STRING" id="380244.SAMN05216298_0340"/>
<reference evidence="3" key="1">
    <citation type="submission" date="2016-10" db="EMBL/GenBank/DDBJ databases">
        <authorList>
            <person name="Varghese N."/>
            <person name="Submissions S."/>
        </authorList>
    </citation>
    <scope>NUCLEOTIDE SEQUENCE [LARGE SCALE GENOMIC DNA]</scope>
    <source>
        <strain evidence="3">CGMCC 4.3147</strain>
    </source>
</reference>